<dbReference type="EMBL" id="WNTK01000003">
    <property type="protein sequence ID" value="KAG9486430.1"/>
    <property type="molecule type" value="Genomic_DNA"/>
</dbReference>
<name>A0A8J6FG98_ELECQ</name>
<feature type="compositionally biased region" description="Acidic residues" evidence="1">
    <location>
        <begin position="101"/>
        <end position="111"/>
    </location>
</feature>
<dbReference type="Proteomes" id="UP000770717">
    <property type="component" value="Unassembled WGS sequence"/>
</dbReference>
<protein>
    <submittedName>
        <fullName evidence="2">Uncharacterized protein</fullName>
    </submittedName>
</protein>
<dbReference type="AlphaFoldDB" id="A0A8J6FG98"/>
<feature type="compositionally biased region" description="Basic and acidic residues" evidence="1">
    <location>
        <begin position="81"/>
        <end position="92"/>
    </location>
</feature>
<evidence type="ECO:0000313" key="2">
    <source>
        <dbReference type="EMBL" id="KAG9486430.1"/>
    </source>
</evidence>
<organism evidence="2 3">
    <name type="scientific">Eleutherodactylus coqui</name>
    <name type="common">Puerto Rican coqui</name>
    <dbReference type="NCBI Taxonomy" id="57060"/>
    <lineage>
        <taxon>Eukaryota</taxon>
        <taxon>Metazoa</taxon>
        <taxon>Chordata</taxon>
        <taxon>Craniata</taxon>
        <taxon>Vertebrata</taxon>
        <taxon>Euteleostomi</taxon>
        <taxon>Amphibia</taxon>
        <taxon>Batrachia</taxon>
        <taxon>Anura</taxon>
        <taxon>Neobatrachia</taxon>
        <taxon>Hyloidea</taxon>
        <taxon>Eleutherodactylidae</taxon>
        <taxon>Eleutherodactylinae</taxon>
        <taxon>Eleutherodactylus</taxon>
        <taxon>Eleutherodactylus</taxon>
    </lineage>
</organism>
<evidence type="ECO:0000256" key="1">
    <source>
        <dbReference type="SAM" id="MobiDB-lite"/>
    </source>
</evidence>
<evidence type="ECO:0000313" key="3">
    <source>
        <dbReference type="Proteomes" id="UP000770717"/>
    </source>
</evidence>
<comment type="caution">
    <text evidence="2">The sequence shown here is derived from an EMBL/GenBank/DDBJ whole genome shotgun (WGS) entry which is preliminary data.</text>
</comment>
<gene>
    <name evidence="2" type="ORF">GDO78_006679</name>
</gene>
<proteinExistence type="predicted"/>
<feature type="region of interest" description="Disordered" evidence="1">
    <location>
        <begin position="61"/>
        <end position="184"/>
    </location>
</feature>
<sequence length="184" mass="20471">MLAGLPQEVENMACADQISPRKRRFVSGKKRLGRLARLILFIAPNKMQGALGYRTVEDIGKTSTDDINKSPLKPCGKGSKRKQDDLDIEEQHSWVTFLTEDLPDEDEDGDATYEPSNSESDSEENKSKNDTESDLEVEERDGIVMLKESVQENRECNEEQPCASEGKAPNPDEELGHLASTATD</sequence>
<dbReference type="OrthoDB" id="8946322at2759"/>
<keyword evidence="3" id="KW-1185">Reference proteome</keyword>
<reference evidence="2" key="1">
    <citation type="thesis" date="2020" institute="ProQuest LLC" country="789 East Eisenhower Parkway, Ann Arbor, MI, USA">
        <title>Comparative Genomics and Chromosome Evolution.</title>
        <authorList>
            <person name="Mudd A.B."/>
        </authorList>
    </citation>
    <scope>NUCLEOTIDE SEQUENCE</scope>
    <source>
        <strain evidence="2">HN-11 Male</strain>
        <tissue evidence="2">Kidney and liver</tissue>
    </source>
</reference>
<accession>A0A8J6FG98</accession>